<keyword evidence="1" id="KW-0547">Nucleotide-binding</keyword>
<evidence type="ECO:0000313" key="4">
    <source>
        <dbReference type="EMBL" id="SKB43881.1"/>
    </source>
</evidence>
<dbReference type="Pfam" id="PF00005">
    <property type="entry name" value="ABC_tran"/>
    <property type="match status" value="2"/>
</dbReference>
<dbReference type="GO" id="GO:0016887">
    <property type="term" value="F:ATP hydrolysis activity"/>
    <property type="evidence" value="ECO:0007669"/>
    <property type="project" value="InterPro"/>
</dbReference>
<dbReference type="RefSeq" id="WP_079682815.1">
    <property type="nucleotide sequence ID" value="NZ_FUYQ01000006.1"/>
</dbReference>
<evidence type="ECO:0000313" key="5">
    <source>
        <dbReference type="Proteomes" id="UP000190852"/>
    </source>
</evidence>
<protein>
    <submittedName>
        <fullName evidence="4">Molybdate transport system ATP-binding protein</fullName>
    </submittedName>
</protein>
<gene>
    <name evidence="4" type="ORF">SAMN05660349_01186</name>
</gene>
<feature type="domain" description="ABC transporter" evidence="3">
    <location>
        <begin position="257"/>
        <end position="484"/>
    </location>
</feature>
<evidence type="ECO:0000256" key="1">
    <source>
        <dbReference type="ARBA" id="ARBA00022741"/>
    </source>
</evidence>
<evidence type="ECO:0000256" key="2">
    <source>
        <dbReference type="ARBA" id="ARBA00022840"/>
    </source>
</evidence>
<dbReference type="EMBL" id="FUYQ01000006">
    <property type="protein sequence ID" value="SKB43881.1"/>
    <property type="molecule type" value="Genomic_DNA"/>
</dbReference>
<dbReference type="InterPro" id="IPR003593">
    <property type="entry name" value="AAA+_ATPase"/>
</dbReference>
<dbReference type="GO" id="GO:0005524">
    <property type="term" value="F:ATP binding"/>
    <property type="evidence" value="ECO:0007669"/>
    <property type="project" value="UniProtKB-KW"/>
</dbReference>
<dbReference type="SMART" id="SM00382">
    <property type="entry name" value="AAA"/>
    <property type="match status" value="2"/>
</dbReference>
<dbReference type="Gene3D" id="3.40.50.300">
    <property type="entry name" value="P-loop containing nucleotide triphosphate hydrolases"/>
    <property type="match status" value="2"/>
</dbReference>
<accession>A0A1T5B9D3</accession>
<dbReference type="FunFam" id="3.40.50.300:FF:000866">
    <property type="entry name" value="Molybdate ABC transporter ATP-binding protein ModF"/>
    <property type="match status" value="1"/>
</dbReference>
<keyword evidence="2 4" id="KW-0067">ATP-binding</keyword>
<name>A0A1T5B9D3_9BACT</name>
<dbReference type="Proteomes" id="UP000190852">
    <property type="component" value="Unassembled WGS sequence"/>
</dbReference>
<feature type="domain" description="ABC transporter" evidence="3">
    <location>
        <begin position="6"/>
        <end position="244"/>
    </location>
</feature>
<reference evidence="5" key="1">
    <citation type="submission" date="2017-02" db="EMBL/GenBank/DDBJ databases">
        <authorList>
            <person name="Varghese N."/>
            <person name="Submissions S."/>
        </authorList>
    </citation>
    <scope>NUCLEOTIDE SEQUENCE [LARGE SCALE GENOMIC DNA]</scope>
    <source>
        <strain evidence="5">DSM 24967</strain>
    </source>
</reference>
<sequence>MEQTLIEIKGAVPRIEYLRYTEPVSWQINEGHHWAIVGPNGSGKTVLTDMLIGKYALKLGEVSCIDRNGANLAVSAVVKSVAFRDIYSLIDADTSFYQQRWNKGIEQDVPIVKELVGKADQKWLDELVDWFGIEDLLEKEVNLLSSGELRKFLIVKSLLTNPRVLILDNPFIGLDVSSRSVLNKLLIRLSELDNLQIVLVLSDPADIPDFITDVLPVKDKKLYPALSATEFISSIDLQDHLFPPRHSALSHIPGLGLREQDLSYENVAVLKNIHIKYGSRSILKDLNWTVKKGDKWALLGPNGSGKSTLLSLICGDNPQAYANDITLFDRKRGSGESIWDIKKRIGYVSPEMHIYYQQNTKCVDVVGSGFFDTIGLYRKCSSQQEEMAMEWMKLLDVSHLRDIAFQHVSSGEQRLLLFARAMVKRPELLILDEPMHGLDIVNKRRIKRFIESYCSENITLIYVTHYRDELLDIIDKQLVLKKQQ</sequence>
<proteinExistence type="predicted"/>
<dbReference type="InterPro" id="IPR003439">
    <property type="entry name" value="ABC_transporter-like_ATP-bd"/>
</dbReference>
<dbReference type="InterPro" id="IPR017871">
    <property type="entry name" value="ABC_transporter-like_CS"/>
</dbReference>
<dbReference type="PANTHER" id="PTHR43158:SF2">
    <property type="entry name" value="SKFA PEPTIDE EXPORT ATP-BINDING PROTEIN SKFE"/>
    <property type="match status" value="1"/>
</dbReference>
<organism evidence="4 5">
    <name type="scientific">Parabacteroides chartae</name>
    <dbReference type="NCBI Taxonomy" id="1037355"/>
    <lineage>
        <taxon>Bacteria</taxon>
        <taxon>Pseudomonadati</taxon>
        <taxon>Bacteroidota</taxon>
        <taxon>Bacteroidia</taxon>
        <taxon>Bacteroidales</taxon>
        <taxon>Tannerellaceae</taxon>
        <taxon>Parabacteroides</taxon>
    </lineage>
</organism>
<dbReference type="PROSITE" id="PS00211">
    <property type="entry name" value="ABC_TRANSPORTER_1"/>
    <property type="match status" value="2"/>
</dbReference>
<dbReference type="PANTHER" id="PTHR43158">
    <property type="entry name" value="SKFA PEPTIDE EXPORT ATP-BINDING PROTEIN SKFE"/>
    <property type="match status" value="1"/>
</dbReference>
<evidence type="ECO:0000259" key="3">
    <source>
        <dbReference type="PROSITE" id="PS50893"/>
    </source>
</evidence>
<dbReference type="PROSITE" id="PS50893">
    <property type="entry name" value="ABC_TRANSPORTER_2"/>
    <property type="match status" value="2"/>
</dbReference>
<dbReference type="AlphaFoldDB" id="A0A1T5B9D3"/>
<dbReference type="InterPro" id="IPR027417">
    <property type="entry name" value="P-loop_NTPase"/>
</dbReference>
<keyword evidence="5" id="KW-1185">Reference proteome</keyword>
<dbReference type="SUPFAM" id="SSF52540">
    <property type="entry name" value="P-loop containing nucleoside triphosphate hydrolases"/>
    <property type="match status" value="2"/>
</dbReference>